<proteinExistence type="predicted"/>
<organism evidence="2 3">
    <name type="scientific">Portunus trituberculatus</name>
    <name type="common">Swimming crab</name>
    <name type="synonym">Neptunus trituberculatus</name>
    <dbReference type="NCBI Taxonomy" id="210409"/>
    <lineage>
        <taxon>Eukaryota</taxon>
        <taxon>Metazoa</taxon>
        <taxon>Ecdysozoa</taxon>
        <taxon>Arthropoda</taxon>
        <taxon>Crustacea</taxon>
        <taxon>Multicrustacea</taxon>
        <taxon>Malacostraca</taxon>
        <taxon>Eumalacostraca</taxon>
        <taxon>Eucarida</taxon>
        <taxon>Decapoda</taxon>
        <taxon>Pleocyemata</taxon>
        <taxon>Brachyura</taxon>
        <taxon>Eubrachyura</taxon>
        <taxon>Portunoidea</taxon>
        <taxon>Portunidae</taxon>
        <taxon>Portuninae</taxon>
        <taxon>Portunus</taxon>
    </lineage>
</organism>
<name>A0A5B7FTT6_PORTR</name>
<dbReference type="EMBL" id="VSRR010008469">
    <property type="protein sequence ID" value="MPC48787.1"/>
    <property type="molecule type" value="Genomic_DNA"/>
</dbReference>
<keyword evidence="1" id="KW-0472">Membrane</keyword>
<gene>
    <name evidence="2" type="ORF">E2C01_042570</name>
</gene>
<dbReference type="Proteomes" id="UP000324222">
    <property type="component" value="Unassembled WGS sequence"/>
</dbReference>
<evidence type="ECO:0000313" key="3">
    <source>
        <dbReference type="Proteomes" id="UP000324222"/>
    </source>
</evidence>
<keyword evidence="1" id="KW-0812">Transmembrane</keyword>
<keyword evidence="1" id="KW-1133">Transmembrane helix</keyword>
<protein>
    <submittedName>
        <fullName evidence="2">Uncharacterized protein</fullName>
    </submittedName>
</protein>
<evidence type="ECO:0000313" key="2">
    <source>
        <dbReference type="EMBL" id="MPC48787.1"/>
    </source>
</evidence>
<accession>A0A5B7FTT6</accession>
<reference evidence="2 3" key="1">
    <citation type="submission" date="2019-05" db="EMBL/GenBank/DDBJ databases">
        <title>Another draft genome of Portunus trituberculatus and its Hox gene families provides insights of decapod evolution.</title>
        <authorList>
            <person name="Jeong J.-H."/>
            <person name="Song I."/>
            <person name="Kim S."/>
            <person name="Choi T."/>
            <person name="Kim D."/>
            <person name="Ryu S."/>
            <person name="Kim W."/>
        </authorList>
    </citation>
    <scope>NUCLEOTIDE SEQUENCE [LARGE SCALE GENOMIC DNA]</scope>
    <source>
        <tissue evidence="2">Muscle</tissue>
    </source>
</reference>
<feature type="transmembrane region" description="Helical" evidence="1">
    <location>
        <begin position="69"/>
        <end position="90"/>
    </location>
</feature>
<sequence length="100" mass="10651">MIKLYIGSTQRLTGVNTARETFISSSYSVPISGDMWEMRILGWGSIMSTNVRCKRGINKITSKISENPLTVAAAAATMAAATASVALVLLSSAANDLLHF</sequence>
<dbReference type="AlphaFoldDB" id="A0A5B7FTT6"/>
<evidence type="ECO:0000256" key="1">
    <source>
        <dbReference type="SAM" id="Phobius"/>
    </source>
</evidence>
<keyword evidence="3" id="KW-1185">Reference proteome</keyword>
<comment type="caution">
    <text evidence="2">The sequence shown here is derived from an EMBL/GenBank/DDBJ whole genome shotgun (WGS) entry which is preliminary data.</text>
</comment>